<evidence type="ECO:0000259" key="2">
    <source>
        <dbReference type="PROSITE" id="PS50213"/>
    </source>
</evidence>
<dbReference type="PROSITE" id="PS50213">
    <property type="entry name" value="FAS1"/>
    <property type="match status" value="1"/>
</dbReference>
<dbReference type="AlphaFoldDB" id="A0A955LAM4"/>
<feature type="transmembrane region" description="Helical" evidence="1">
    <location>
        <begin position="9"/>
        <end position="28"/>
    </location>
</feature>
<feature type="domain" description="FAS1" evidence="2">
    <location>
        <begin position="53"/>
        <end position="178"/>
    </location>
</feature>
<reference evidence="3" key="2">
    <citation type="journal article" date="2021" name="Microbiome">
        <title>Successional dynamics and alternative stable states in a saline activated sludge microbial community over 9 years.</title>
        <authorList>
            <person name="Wang Y."/>
            <person name="Ye J."/>
            <person name="Ju F."/>
            <person name="Liu L."/>
            <person name="Boyd J.A."/>
            <person name="Deng Y."/>
            <person name="Parks D.H."/>
            <person name="Jiang X."/>
            <person name="Yin X."/>
            <person name="Woodcroft B.J."/>
            <person name="Tyson G.W."/>
            <person name="Hugenholtz P."/>
            <person name="Polz M.F."/>
            <person name="Zhang T."/>
        </authorList>
    </citation>
    <scope>NUCLEOTIDE SEQUENCE</scope>
    <source>
        <strain evidence="3">HKST-UBA09</strain>
    </source>
</reference>
<dbReference type="Proteomes" id="UP000714915">
    <property type="component" value="Unassembled WGS sequence"/>
</dbReference>
<dbReference type="SUPFAM" id="SSF82153">
    <property type="entry name" value="FAS1 domain"/>
    <property type="match status" value="1"/>
</dbReference>
<accession>A0A955LAM4</accession>
<comment type="caution">
    <text evidence="3">The sequence shown here is derived from an EMBL/GenBank/DDBJ whole genome shotgun (WGS) entry which is preliminary data.</text>
</comment>
<evidence type="ECO:0000313" key="4">
    <source>
        <dbReference type="Proteomes" id="UP000714915"/>
    </source>
</evidence>
<proteinExistence type="predicted"/>
<dbReference type="Gene3D" id="2.30.180.10">
    <property type="entry name" value="FAS1 domain"/>
    <property type="match status" value="1"/>
</dbReference>
<keyword evidence="1" id="KW-0472">Membrane</keyword>
<keyword evidence="1" id="KW-1133">Transmembrane helix</keyword>
<name>A0A955LAM4_9BACT</name>
<sequence>MTKEQKRLMTYIALIVFMMVVVTSIYIFSNSKPVDTDNGNSISVSDSETVSENKNDIISVLNQNGVTEFATFLENSNLAKEIMSATENVTVLAPTNSAMKELNVEDPIVLIQSHVLPIVLYSNTLTLEVPIATSFGNNVLFSVNNGELNISNGDVDSTVINADIPFENGNIFIISDLLLPN</sequence>
<dbReference type="SMART" id="SM00554">
    <property type="entry name" value="FAS1"/>
    <property type="match status" value="1"/>
</dbReference>
<reference evidence="3" key="1">
    <citation type="submission" date="2020-04" db="EMBL/GenBank/DDBJ databases">
        <authorList>
            <person name="Zhang T."/>
        </authorList>
    </citation>
    <scope>NUCLEOTIDE SEQUENCE</scope>
    <source>
        <strain evidence="3">HKST-UBA09</strain>
    </source>
</reference>
<keyword evidence="1" id="KW-0812">Transmembrane</keyword>
<protein>
    <submittedName>
        <fullName evidence="3">Fasciclin domain-containing protein</fullName>
    </submittedName>
</protein>
<dbReference type="InterPro" id="IPR000782">
    <property type="entry name" value="FAS1_domain"/>
</dbReference>
<dbReference type="EMBL" id="JAGQLF010000002">
    <property type="protein sequence ID" value="MCA9386451.1"/>
    <property type="molecule type" value="Genomic_DNA"/>
</dbReference>
<dbReference type="Pfam" id="PF02469">
    <property type="entry name" value="Fasciclin"/>
    <property type="match status" value="1"/>
</dbReference>
<evidence type="ECO:0000256" key="1">
    <source>
        <dbReference type="SAM" id="Phobius"/>
    </source>
</evidence>
<evidence type="ECO:0000313" key="3">
    <source>
        <dbReference type="EMBL" id="MCA9386451.1"/>
    </source>
</evidence>
<gene>
    <name evidence="3" type="ORF">KC669_00285</name>
</gene>
<dbReference type="InterPro" id="IPR036378">
    <property type="entry name" value="FAS1_dom_sf"/>
</dbReference>
<organism evidence="3 4">
    <name type="scientific">Candidatus Dojkabacteria bacterium</name>
    <dbReference type="NCBI Taxonomy" id="2099670"/>
    <lineage>
        <taxon>Bacteria</taxon>
        <taxon>Candidatus Dojkabacteria</taxon>
    </lineage>
</organism>